<evidence type="ECO:0000259" key="3">
    <source>
        <dbReference type="PROSITE" id="PS51464"/>
    </source>
</evidence>
<dbReference type="CDD" id="cd05637">
    <property type="entry name" value="SIS_PGI_PMI_2"/>
    <property type="match status" value="1"/>
</dbReference>
<feature type="domain" description="SIS" evidence="3">
    <location>
        <begin position="24"/>
        <end position="161"/>
    </location>
</feature>
<accession>A0A3A4ALQ5</accession>
<dbReference type="InterPro" id="IPR019490">
    <property type="entry name" value="Glu6P/Mann6P_isomerase_C"/>
</dbReference>
<reference evidence="4 5" key="1">
    <citation type="submission" date="2018-09" db="EMBL/GenBank/DDBJ databases">
        <title>YIM 75507 draft genome.</title>
        <authorList>
            <person name="Tang S."/>
            <person name="Feng Y."/>
        </authorList>
    </citation>
    <scope>NUCLEOTIDE SEQUENCE [LARGE SCALE GENOMIC DNA]</scope>
    <source>
        <strain evidence="4 5">YIM 75507</strain>
    </source>
</reference>
<dbReference type="SUPFAM" id="SSF53697">
    <property type="entry name" value="SIS domain"/>
    <property type="match status" value="1"/>
</dbReference>
<dbReference type="InterPro" id="IPR001347">
    <property type="entry name" value="SIS_dom"/>
</dbReference>
<evidence type="ECO:0000256" key="1">
    <source>
        <dbReference type="ARBA" id="ARBA00010523"/>
    </source>
</evidence>
<protein>
    <submittedName>
        <fullName evidence="4">SIS domain-containing protein</fullName>
    </submittedName>
</protein>
<dbReference type="Proteomes" id="UP000265768">
    <property type="component" value="Unassembled WGS sequence"/>
</dbReference>
<keyword evidence="2" id="KW-0413">Isomerase</keyword>
<keyword evidence="5" id="KW-1185">Reference proteome</keyword>
<dbReference type="GO" id="GO:0004347">
    <property type="term" value="F:glucose-6-phosphate isomerase activity"/>
    <property type="evidence" value="ECO:0007669"/>
    <property type="project" value="InterPro"/>
</dbReference>
<dbReference type="AlphaFoldDB" id="A0A3A4ALQ5"/>
<evidence type="ECO:0000256" key="2">
    <source>
        <dbReference type="ARBA" id="ARBA00023235"/>
    </source>
</evidence>
<comment type="caution">
    <text evidence="4">The sequence shown here is derived from an EMBL/GenBank/DDBJ whole genome shotgun (WGS) entry which is preliminary data.</text>
</comment>
<dbReference type="InterPro" id="IPR046348">
    <property type="entry name" value="SIS_dom_sf"/>
</dbReference>
<organism evidence="4 5">
    <name type="scientific">Bailinhaonella thermotolerans</name>
    <dbReference type="NCBI Taxonomy" id="1070861"/>
    <lineage>
        <taxon>Bacteria</taxon>
        <taxon>Bacillati</taxon>
        <taxon>Actinomycetota</taxon>
        <taxon>Actinomycetes</taxon>
        <taxon>Streptosporangiales</taxon>
        <taxon>Streptosporangiaceae</taxon>
        <taxon>Bailinhaonella</taxon>
    </lineage>
</organism>
<name>A0A3A4ALQ5_9ACTN</name>
<evidence type="ECO:0000313" key="5">
    <source>
        <dbReference type="Proteomes" id="UP000265768"/>
    </source>
</evidence>
<gene>
    <name evidence="4" type="ORF">D5H75_23220</name>
</gene>
<dbReference type="Pfam" id="PF10432">
    <property type="entry name" value="bact-PGI_C"/>
    <property type="match status" value="1"/>
</dbReference>
<dbReference type="GO" id="GO:0004476">
    <property type="term" value="F:mannose-6-phosphate isomerase activity"/>
    <property type="evidence" value="ECO:0007669"/>
    <property type="project" value="InterPro"/>
</dbReference>
<proteinExistence type="inferred from homology"/>
<dbReference type="GO" id="GO:0005975">
    <property type="term" value="P:carbohydrate metabolic process"/>
    <property type="evidence" value="ECO:0007669"/>
    <property type="project" value="InterPro"/>
</dbReference>
<dbReference type="GO" id="GO:0097367">
    <property type="term" value="F:carbohydrate derivative binding"/>
    <property type="evidence" value="ECO:0007669"/>
    <property type="project" value="InterPro"/>
</dbReference>
<comment type="similarity">
    <text evidence="1">Belongs to the PGI/PMI family.</text>
</comment>
<evidence type="ECO:0000313" key="4">
    <source>
        <dbReference type="EMBL" id="RJL30556.1"/>
    </source>
</evidence>
<dbReference type="GO" id="GO:1901135">
    <property type="term" value="P:carbohydrate derivative metabolic process"/>
    <property type="evidence" value="ECO:0007669"/>
    <property type="project" value="InterPro"/>
</dbReference>
<dbReference type="Gene3D" id="3.40.50.10490">
    <property type="entry name" value="Glucose-6-phosphate isomerase like protein, domain 1"/>
    <property type="match status" value="2"/>
</dbReference>
<dbReference type="OrthoDB" id="5241724at2"/>
<dbReference type="EMBL" id="QZEY01000009">
    <property type="protein sequence ID" value="RJL30556.1"/>
    <property type="molecule type" value="Genomic_DNA"/>
</dbReference>
<sequence length="348" mass="36094">MLRAVASSARQVREAFRASGEAGLPGLRGRPRAIVVAGMGGSGIAGDVLAAICGNGCPVPIATVRSHRLPGWVGAADLVFAVSCSGRTEETLAAATEAVRRGASLVAVGAAGSPLHDIAVQASAPFVAVEAAAGQPRATLWGLTIPLIVAAEALGLAKVGPDGYEAAAKVLEDIAHRCRPGSESFINPGKTLALELAGTVPMIWGTSPLTATVAYRLACQLNENAKYPAVHGELPEAGHNQIVALDGPLARRDVFADEESVRMRLVMVRDADEHPRVARRREVAVALAEERGVRVSEIAAEGLSPLERLATAVGLADYASVYLALGYSLDPTPVSAIEELKAEIAREF</sequence>
<dbReference type="PROSITE" id="PS51464">
    <property type="entry name" value="SIS"/>
    <property type="match status" value="1"/>
</dbReference>